<evidence type="ECO:0000313" key="3">
    <source>
        <dbReference type="Proteomes" id="UP000647491"/>
    </source>
</evidence>
<dbReference type="RefSeq" id="WP_022273717.1">
    <property type="nucleotide sequence ID" value="NZ_JACRTJ010000018.1"/>
</dbReference>
<feature type="domain" description="HPr" evidence="1">
    <location>
        <begin position="1"/>
        <end position="78"/>
    </location>
</feature>
<protein>
    <submittedName>
        <fullName evidence="2">HPr family phosphocarrier protein</fullName>
    </submittedName>
</protein>
<comment type="caution">
    <text evidence="2">The sequence shown here is derived from an EMBL/GenBank/DDBJ whole genome shotgun (WGS) entry which is preliminary data.</text>
</comment>
<reference evidence="2 3" key="1">
    <citation type="submission" date="2020-08" db="EMBL/GenBank/DDBJ databases">
        <title>Genome public.</title>
        <authorList>
            <person name="Liu C."/>
            <person name="Sun Q."/>
        </authorList>
    </citation>
    <scope>NUCLEOTIDE SEQUENCE [LARGE SCALE GENOMIC DNA]</scope>
    <source>
        <strain evidence="2 3">BX10</strain>
    </source>
</reference>
<proteinExistence type="predicted"/>
<dbReference type="InterPro" id="IPR035895">
    <property type="entry name" value="HPr-like_sf"/>
</dbReference>
<dbReference type="Proteomes" id="UP000647491">
    <property type="component" value="Unassembled WGS sequence"/>
</dbReference>
<name>A0ABR7NST1_9FIRM</name>
<organism evidence="2 3">
    <name type="scientific">Enterocloster hominis</name>
    <name type="common">ex Liu et al. 2021</name>
    <dbReference type="NCBI Taxonomy" id="2763663"/>
    <lineage>
        <taxon>Bacteria</taxon>
        <taxon>Bacillati</taxon>
        <taxon>Bacillota</taxon>
        <taxon>Clostridia</taxon>
        <taxon>Lachnospirales</taxon>
        <taxon>Lachnospiraceae</taxon>
        <taxon>Enterocloster</taxon>
    </lineage>
</organism>
<dbReference type="EMBL" id="JACRTJ010000018">
    <property type="protein sequence ID" value="MBC8599185.1"/>
    <property type="molecule type" value="Genomic_DNA"/>
</dbReference>
<dbReference type="PROSITE" id="PS51350">
    <property type="entry name" value="PTS_HPR_DOM"/>
    <property type="match status" value="1"/>
</dbReference>
<dbReference type="InterPro" id="IPR000032">
    <property type="entry name" value="HPr-like"/>
</dbReference>
<dbReference type="SUPFAM" id="SSF55594">
    <property type="entry name" value="HPr-like"/>
    <property type="match status" value="1"/>
</dbReference>
<keyword evidence="3" id="KW-1185">Reference proteome</keyword>
<sequence>MKTVKISLNSIDKVKSFVNDLTKFDTDFDLISGRYVIDAKSIMGIFSLDLSRPIDLNIHAEGDAEEILTVLAPYIVES</sequence>
<gene>
    <name evidence="2" type="ORF">H8708_08075</name>
</gene>
<dbReference type="Gene3D" id="3.30.1340.10">
    <property type="entry name" value="HPr-like"/>
    <property type="match status" value="1"/>
</dbReference>
<evidence type="ECO:0000259" key="1">
    <source>
        <dbReference type="PROSITE" id="PS51350"/>
    </source>
</evidence>
<accession>A0ABR7NST1</accession>
<evidence type="ECO:0000313" key="2">
    <source>
        <dbReference type="EMBL" id="MBC8599185.1"/>
    </source>
</evidence>
<dbReference type="Pfam" id="PF00381">
    <property type="entry name" value="PTS-HPr"/>
    <property type="match status" value="1"/>
</dbReference>